<sequence length="905" mass="101596">SSSSSSSSPQEEQAASHLCLKTEAAMSSAVDLKTKEEKDAELDRRIEALRKKNEALVKRYQEIEEDKKKAERRADRRKTDKENFTVTVDLSKQTGDKRVVNDWKPVTPRARKTSEESDAQRWPSDAQRWPSEGHRGPNESHRGPSEGHRRGPNESHRGPSEGHRRGPGEGQRGQSDGHREPDDSPQGGPSEGQRRPNSEHSPQRKMGWDTRCPDRKSKEWEEKRRQNIEKMNEEMEKIAEYERGQQADGDKPLRNFLDDPRRSGPVPDIDRKDGSRRHVRNWGGLDFDNVKTGGEMEKEWTSRRPGPKDSTDMTMSMTGRERAEYVRWKKEREEIDEERLARHRNATGQWKREWDAQKTENMFKEDPYVTSESSTTEQGSRRDDSKRPPQTPTFGDFTSQGRTPGPRGDRGRGKGRGQRASYSMHDNRWEGDKEEEEEKEKEDKTKREQRAKKNEKEAEKSKSPPTQKVEVKDGDGEDDDEEWEDASGGEDDEGSDSEQDSRGDEKKDVGREKQTKSKDNSPKPRSRPTSAGSPKEQRPPRPKVHIPPPTVQESPEGGKPLSPFLPLESHQPVSDWGRRWRCCRPGAAWEQEENTALDVSSPSEKSVIVSEPDSDPTESPAALPSDPAPSQVHEVAETVDEDTPAALTKAEKLDSPPAALQAEQSSSGSPGEKDEDTTPAGREDAPAAETEESSQQTPSVNTLYYFESSHRKQCVTTASLTAVPPDAARVSLHEFSLPSSAHGGLAGVTEPHRPEDQHRGSSGSHCILIPLRRREEPRRGEGSIWLCCPDSNEHTTVRRGKILGNGVCVNTKMKAAGRQGTVTAEKLNGDMKRRPSYPGELRAKHANMSTKIWVKVALAIAYFLCVSVAAFILVIYYVFFWTPDQHNNITSTQAPNRTDCLPLLG</sequence>
<accession>A0ACB9WQU4</accession>
<dbReference type="Proteomes" id="UP001057452">
    <property type="component" value="Chromosome 13"/>
</dbReference>
<evidence type="ECO:0000313" key="1">
    <source>
        <dbReference type="EMBL" id="KAI4815809.1"/>
    </source>
</evidence>
<gene>
    <name evidence="1" type="ORF">KUCAC02_005936</name>
</gene>
<organism evidence="1 2">
    <name type="scientific">Chaenocephalus aceratus</name>
    <name type="common">Blackfin icefish</name>
    <name type="synonym">Chaenichthys aceratus</name>
    <dbReference type="NCBI Taxonomy" id="36190"/>
    <lineage>
        <taxon>Eukaryota</taxon>
        <taxon>Metazoa</taxon>
        <taxon>Chordata</taxon>
        <taxon>Craniata</taxon>
        <taxon>Vertebrata</taxon>
        <taxon>Euteleostomi</taxon>
        <taxon>Actinopterygii</taxon>
        <taxon>Neopterygii</taxon>
        <taxon>Teleostei</taxon>
        <taxon>Neoteleostei</taxon>
        <taxon>Acanthomorphata</taxon>
        <taxon>Eupercaria</taxon>
        <taxon>Perciformes</taxon>
        <taxon>Notothenioidei</taxon>
        <taxon>Channichthyidae</taxon>
        <taxon>Chaenocephalus</taxon>
    </lineage>
</organism>
<proteinExistence type="predicted"/>
<reference evidence="1" key="1">
    <citation type="submission" date="2022-05" db="EMBL/GenBank/DDBJ databases">
        <title>Chromosome-level genome of Chaenocephalus aceratus.</title>
        <authorList>
            <person name="Park H."/>
        </authorList>
    </citation>
    <scope>NUCLEOTIDE SEQUENCE</scope>
    <source>
        <strain evidence="1">KU_202001</strain>
    </source>
</reference>
<evidence type="ECO:0000313" key="2">
    <source>
        <dbReference type="Proteomes" id="UP001057452"/>
    </source>
</evidence>
<name>A0ACB9WQU4_CHAAC</name>
<feature type="non-terminal residue" evidence="1">
    <location>
        <position position="1"/>
    </location>
</feature>
<protein>
    <submittedName>
        <fullName evidence="1">Uncharacterized protein</fullName>
    </submittedName>
</protein>
<comment type="caution">
    <text evidence="1">The sequence shown here is derived from an EMBL/GenBank/DDBJ whole genome shotgun (WGS) entry which is preliminary data.</text>
</comment>
<keyword evidence="2" id="KW-1185">Reference proteome</keyword>
<dbReference type="EMBL" id="CM043797">
    <property type="protein sequence ID" value="KAI4815809.1"/>
    <property type="molecule type" value="Genomic_DNA"/>
</dbReference>